<organism evidence="1 2">
    <name type="scientific">Streptomyces niphimycinicus</name>
    <dbReference type="NCBI Taxonomy" id="2842201"/>
    <lineage>
        <taxon>Bacteria</taxon>
        <taxon>Bacillati</taxon>
        <taxon>Actinomycetota</taxon>
        <taxon>Actinomycetes</taxon>
        <taxon>Kitasatosporales</taxon>
        <taxon>Streptomycetaceae</taxon>
        <taxon>Streptomyces</taxon>
    </lineage>
</organism>
<name>A0ABS6CB95_9ACTN</name>
<gene>
    <name evidence="1" type="ORF">KN815_08670</name>
</gene>
<evidence type="ECO:0000313" key="2">
    <source>
        <dbReference type="Proteomes" id="UP000720508"/>
    </source>
</evidence>
<comment type="caution">
    <text evidence="1">The sequence shown here is derived from an EMBL/GenBank/DDBJ whole genome shotgun (WGS) entry which is preliminary data.</text>
</comment>
<keyword evidence="2" id="KW-1185">Reference proteome</keyword>
<dbReference type="Proteomes" id="UP000720508">
    <property type="component" value="Unassembled WGS sequence"/>
</dbReference>
<dbReference type="EMBL" id="JAHLEM010000070">
    <property type="protein sequence ID" value="MBU3864148.1"/>
    <property type="molecule type" value="Genomic_DNA"/>
</dbReference>
<sequence length="97" mass="10437">MGHAVWGSVDDGAFHEDVLWGEGTPQRHTWSGLACRLPHKTSSAATDREEIEANAFAASLLMPSGLVRSELQRLSAAVSQDPERCTTVLAAIFDVSD</sequence>
<dbReference type="RefSeq" id="WP_216341167.1">
    <property type="nucleotide sequence ID" value="NZ_JAHLEM010000070.1"/>
</dbReference>
<reference evidence="1 2" key="1">
    <citation type="submission" date="2021-06" db="EMBL/GenBank/DDBJ databases">
        <authorList>
            <person name="Pan X."/>
        </authorList>
    </citation>
    <scope>NUCLEOTIDE SEQUENCE [LARGE SCALE GENOMIC DNA]</scope>
    <source>
        <strain evidence="1 2">4503</strain>
    </source>
</reference>
<protein>
    <submittedName>
        <fullName evidence="1">Uncharacterized protein</fullName>
    </submittedName>
</protein>
<proteinExistence type="predicted"/>
<evidence type="ECO:0000313" key="1">
    <source>
        <dbReference type="EMBL" id="MBU3864148.1"/>
    </source>
</evidence>
<accession>A0ABS6CB95</accession>